<dbReference type="RefSeq" id="WP_327600398.1">
    <property type="nucleotide sequence ID" value="NZ_JAYXHS010000003.1"/>
</dbReference>
<dbReference type="PANTHER" id="PTHR38600:SF2">
    <property type="entry name" value="SLL0088 PROTEIN"/>
    <property type="match status" value="1"/>
</dbReference>
<dbReference type="PANTHER" id="PTHR38600">
    <property type="entry name" value="TRANSCRIPTIONAL REGULATORY PROTEIN"/>
    <property type="match status" value="1"/>
</dbReference>
<dbReference type="InterPro" id="IPR036388">
    <property type="entry name" value="WH-like_DNA-bd_sf"/>
</dbReference>
<protein>
    <submittedName>
        <fullName evidence="3">Metalloregulator ArsR/SmtB family transcription factor</fullName>
    </submittedName>
</protein>
<dbReference type="CDD" id="cd00090">
    <property type="entry name" value="HTH_ARSR"/>
    <property type="match status" value="1"/>
</dbReference>
<evidence type="ECO:0000313" key="3">
    <source>
        <dbReference type="EMBL" id="MEC5387429.1"/>
    </source>
</evidence>
<organism evidence="3 4">
    <name type="scientific">Uliginosibacterium silvisoli</name>
    <dbReference type="NCBI Taxonomy" id="3114758"/>
    <lineage>
        <taxon>Bacteria</taxon>
        <taxon>Pseudomonadati</taxon>
        <taxon>Pseudomonadota</taxon>
        <taxon>Betaproteobacteria</taxon>
        <taxon>Rhodocyclales</taxon>
        <taxon>Zoogloeaceae</taxon>
        <taxon>Uliginosibacterium</taxon>
    </lineage>
</organism>
<dbReference type="SMART" id="SM00418">
    <property type="entry name" value="HTH_ARSR"/>
    <property type="match status" value="1"/>
</dbReference>
<dbReference type="InterPro" id="IPR036390">
    <property type="entry name" value="WH_DNA-bd_sf"/>
</dbReference>
<comment type="caution">
    <text evidence="3">The sequence shown here is derived from an EMBL/GenBank/DDBJ whole genome shotgun (WGS) entry which is preliminary data.</text>
</comment>
<dbReference type="NCBIfam" id="NF033788">
    <property type="entry name" value="HTH_metalloreg"/>
    <property type="match status" value="1"/>
</dbReference>
<dbReference type="InterPro" id="IPR011991">
    <property type="entry name" value="ArsR-like_HTH"/>
</dbReference>
<sequence>MSPDRLSATFAALADPTRRAILARLASGETTVSELAKPFEMSLPAVTKHLKVLQRAGLISQGRQAQWRPCRLEAQPLQDVSNWVEQYRQFWELRLDRLEEYLRELQATEALAAKEQAAPVAELQAKPQADVAAARPKPRSRKK</sequence>
<dbReference type="Pfam" id="PF12840">
    <property type="entry name" value="HTH_20"/>
    <property type="match status" value="1"/>
</dbReference>
<dbReference type="Proteomes" id="UP001331561">
    <property type="component" value="Unassembled WGS sequence"/>
</dbReference>
<evidence type="ECO:0000259" key="2">
    <source>
        <dbReference type="PROSITE" id="PS50987"/>
    </source>
</evidence>
<gene>
    <name evidence="3" type="ORF">VVD49_16990</name>
</gene>
<feature type="domain" description="HTH arsR-type" evidence="2">
    <location>
        <begin position="1"/>
        <end position="92"/>
    </location>
</feature>
<dbReference type="SUPFAM" id="SSF46785">
    <property type="entry name" value="Winged helix' DNA-binding domain"/>
    <property type="match status" value="1"/>
</dbReference>
<dbReference type="Gene3D" id="1.10.10.10">
    <property type="entry name" value="Winged helix-like DNA-binding domain superfamily/Winged helix DNA-binding domain"/>
    <property type="match status" value="1"/>
</dbReference>
<evidence type="ECO:0000256" key="1">
    <source>
        <dbReference type="SAM" id="MobiDB-lite"/>
    </source>
</evidence>
<evidence type="ECO:0000313" key="4">
    <source>
        <dbReference type="Proteomes" id="UP001331561"/>
    </source>
</evidence>
<proteinExistence type="predicted"/>
<accession>A0ABU6K6B2</accession>
<reference evidence="3 4" key="1">
    <citation type="submission" date="2024-01" db="EMBL/GenBank/DDBJ databases">
        <title>Uliginosibacterium soil sp. nov.</title>
        <authorList>
            <person name="Lv Y."/>
        </authorList>
    </citation>
    <scope>NUCLEOTIDE SEQUENCE [LARGE SCALE GENOMIC DNA]</scope>
    <source>
        <strain evidence="3 4">H3</strain>
    </source>
</reference>
<name>A0ABU6K6B2_9RHOO</name>
<dbReference type="PRINTS" id="PR00778">
    <property type="entry name" value="HTHARSR"/>
</dbReference>
<dbReference type="EMBL" id="JAYXHS010000003">
    <property type="protein sequence ID" value="MEC5387429.1"/>
    <property type="molecule type" value="Genomic_DNA"/>
</dbReference>
<dbReference type="PROSITE" id="PS50987">
    <property type="entry name" value="HTH_ARSR_2"/>
    <property type="match status" value="1"/>
</dbReference>
<feature type="region of interest" description="Disordered" evidence="1">
    <location>
        <begin position="116"/>
        <end position="143"/>
    </location>
</feature>
<keyword evidence="4" id="KW-1185">Reference proteome</keyword>
<dbReference type="InterPro" id="IPR001845">
    <property type="entry name" value="HTH_ArsR_DNA-bd_dom"/>
</dbReference>